<feature type="compositionally biased region" description="Basic residues" evidence="1">
    <location>
        <begin position="114"/>
        <end position="125"/>
    </location>
</feature>
<dbReference type="FunFam" id="3.90.810.10:FF:000029">
    <property type="entry name" value="Elongation factor Ts, mitochondrial"/>
    <property type="match status" value="1"/>
</dbReference>
<dbReference type="InterPro" id="IPR000095">
    <property type="entry name" value="CRIB_dom"/>
</dbReference>
<keyword evidence="4" id="KW-1185">Reference proteome</keyword>
<organism evidence="3 4">
    <name type="scientific">Vicia faba</name>
    <name type="common">Broad bean</name>
    <name type="synonym">Faba vulgaris</name>
    <dbReference type="NCBI Taxonomy" id="3906"/>
    <lineage>
        <taxon>Eukaryota</taxon>
        <taxon>Viridiplantae</taxon>
        <taxon>Streptophyta</taxon>
        <taxon>Embryophyta</taxon>
        <taxon>Tracheophyta</taxon>
        <taxon>Spermatophyta</taxon>
        <taxon>Magnoliopsida</taxon>
        <taxon>eudicotyledons</taxon>
        <taxon>Gunneridae</taxon>
        <taxon>Pentapetalae</taxon>
        <taxon>rosids</taxon>
        <taxon>fabids</taxon>
        <taxon>Fabales</taxon>
        <taxon>Fabaceae</taxon>
        <taxon>Papilionoideae</taxon>
        <taxon>50 kb inversion clade</taxon>
        <taxon>NPAAA clade</taxon>
        <taxon>Hologalegina</taxon>
        <taxon>IRL clade</taxon>
        <taxon>Fabeae</taxon>
        <taxon>Vicia</taxon>
    </lineage>
</organism>
<dbReference type="EMBL" id="OX451735">
    <property type="protein sequence ID" value="CAI8594346.1"/>
    <property type="molecule type" value="Genomic_DNA"/>
</dbReference>
<evidence type="ECO:0000313" key="4">
    <source>
        <dbReference type="Proteomes" id="UP001157006"/>
    </source>
</evidence>
<dbReference type="SMART" id="SM00285">
    <property type="entry name" value="PBD"/>
    <property type="match status" value="1"/>
</dbReference>
<sequence length="179" mass="20130">MTIKGIYNKGCKYINQIFVVKEREVEIGCPTDVKHVAHIGWDGPNGGGPSWMNEFKSAPDFSTSIGSLNERKDPNLKAVSTSNSNQDVEDPTRNQPTPIMYQGNIPSDDSATHHVPKKPKRKKTKPTSSPKSRQTRAPRPKSVYNERDCEREETQGVYSERDCEREETPIAQTLEDSLI</sequence>
<evidence type="ECO:0000313" key="3">
    <source>
        <dbReference type="EMBL" id="CAI8594346.1"/>
    </source>
</evidence>
<dbReference type="Proteomes" id="UP001157006">
    <property type="component" value="Chromosome 1S"/>
</dbReference>
<dbReference type="CDD" id="cd00132">
    <property type="entry name" value="CRIB"/>
    <property type="match status" value="1"/>
</dbReference>
<name>A0AAV0Z904_VICFA</name>
<dbReference type="Gene3D" id="3.90.810.10">
    <property type="entry name" value="CRIB domain"/>
    <property type="match status" value="1"/>
</dbReference>
<protein>
    <recommendedName>
        <fullName evidence="2">CRIB domain-containing protein</fullName>
    </recommendedName>
</protein>
<evidence type="ECO:0000256" key="1">
    <source>
        <dbReference type="SAM" id="MobiDB-lite"/>
    </source>
</evidence>
<dbReference type="PANTHER" id="PTHR46325">
    <property type="entry name" value="CRIB DOMAIN-CONTAINING PROTEIN RIC8"/>
    <property type="match status" value="1"/>
</dbReference>
<feature type="compositionally biased region" description="Basic and acidic residues" evidence="1">
    <location>
        <begin position="144"/>
        <end position="168"/>
    </location>
</feature>
<proteinExistence type="predicted"/>
<dbReference type="PROSITE" id="PS50108">
    <property type="entry name" value="CRIB"/>
    <property type="match status" value="1"/>
</dbReference>
<dbReference type="PANTHER" id="PTHR46325:SF41">
    <property type="entry name" value="P21-RHO-BINDING DOMAIN PROTEIN"/>
    <property type="match status" value="1"/>
</dbReference>
<dbReference type="InterPro" id="IPR036936">
    <property type="entry name" value="CRIB_dom_sf"/>
</dbReference>
<feature type="compositionally biased region" description="Polar residues" evidence="1">
    <location>
        <begin position="170"/>
        <end position="179"/>
    </location>
</feature>
<dbReference type="Pfam" id="PF00786">
    <property type="entry name" value="PBD"/>
    <property type="match status" value="1"/>
</dbReference>
<reference evidence="3 4" key="1">
    <citation type="submission" date="2023-01" db="EMBL/GenBank/DDBJ databases">
        <authorList>
            <person name="Kreplak J."/>
        </authorList>
    </citation>
    <scope>NUCLEOTIDE SEQUENCE [LARGE SCALE GENOMIC DNA]</scope>
</reference>
<evidence type="ECO:0000259" key="2">
    <source>
        <dbReference type="PROSITE" id="PS50108"/>
    </source>
</evidence>
<feature type="domain" description="CRIB" evidence="2">
    <location>
        <begin position="27"/>
        <end position="40"/>
    </location>
</feature>
<dbReference type="AlphaFoldDB" id="A0AAV0Z904"/>
<feature type="region of interest" description="Disordered" evidence="1">
    <location>
        <begin position="62"/>
        <end position="179"/>
    </location>
</feature>
<accession>A0AAV0Z904</accession>
<gene>
    <name evidence="3" type="ORF">VFH_I136800</name>
</gene>